<comment type="caution">
    <text evidence="1">The sequence shown here is derived from an EMBL/GenBank/DDBJ whole genome shotgun (WGS) entry which is preliminary data.</text>
</comment>
<dbReference type="EMBL" id="JAERTY010000010">
    <property type="protein sequence ID" value="MBL1410787.1"/>
    <property type="molecule type" value="Genomic_DNA"/>
</dbReference>
<evidence type="ECO:0000313" key="2">
    <source>
        <dbReference type="Proteomes" id="UP000625283"/>
    </source>
</evidence>
<gene>
    <name evidence="1" type="ORF">JKG61_18665</name>
</gene>
<evidence type="ECO:0000313" key="1">
    <source>
        <dbReference type="EMBL" id="MBL1410787.1"/>
    </source>
</evidence>
<keyword evidence="2" id="KW-1185">Reference proteome</keyword>
<reference evidence="1 2" key="1">
    <citation type="submission" date="2021-01" db="EMBL/GenBank/DDBJ databases">
        <title>C459-1 draft genome sequence.</title>
        <authorList>
            <person name="Zhang X.-F."/>
        </authorList>
    </citation>
    <scope>NUCLEOTIDE SEQUENCE [LARGE SCALE GENOMIC DNA]</scope>
    <source>
        <strain evidence="2">C459-1</strain>
    </source>
</reference>
<dbReference type="RefSeq" id="WP_202104478.1">
    <property type="nucleotide sequence ID" value="NZ_JAERTY010000010.1"/>
</dbReference>
<organism evidence="1 2">
    <name type="scientific">Sphingobacterium faecale</name>
    <dbReference type="NCBI Taxonomy" id="2803775"/>
    <lineage>
        <taxon>Bacteria</taxon>
        <taxon>Pseudomonadati</taxon>
        <taxon>Bacteroidota</taxon>
        <taxon>Sphingobacteriia</taxon>
        <taxon>Sphingobacteriales</taxon>
        <taxon>Sphingobacteriaceae</taxon>
        <taxon>Sphingobacterium</taxon>
    </lineage>
</organism>
<name>A0ABS1R7X2_9SPHI</name>
<proteinExistence type="predicted"/>
<accession>A0ABS1R7X2</accession>
<dbReference type="Pfam" id="PF16389">
    <property type="entry name" value="DUF4998"/>
    <property type="match status" value="1"/>
</dbReference>
<sequence>MDHFYKDYAIERIHIGKPDSIWVQPGDYRLQIGMLTPQDPAAKKWVIRYEGDSLVLPIDRTAERQFAVIENLKERDYTLLVHTSDGLGNTSLPMELSAPVFGDNYRASIKERVLSHSVIFQDSIGLVWKTMSDASTLFGSEIEFTDLSGQKKKTLVGISDVSVFQGADPSKPISVKTVFRPHVNAFEYFYTDAVTVDLLATKLNMITLKSSAWTDAEYIDFNFIRVFQEAVVQKPKGRDIDLAYTLGSGSRSNFFVMDGAEFGAFSQDWQSLINSWSVRNSGKLKLNRGAAALALYDGLDELNRSQMVAAFDNSVSAAQNRIFNLLVGDIILLKSTDRDIYVAMKVLAVPPAASGVYGKLEMELKISRP</sequence>
<dbReference type="Proteomes" id="UP000625283">
    <property type="component" value="Unassembled WGS sequence"/>
</dbReference>
<protein>
    <submittedName>
        <fullName evidence="1">Uncharacterized protein</fullName>
    </submittedName>
</protein>